<accession>A0A917UHL3</accession>
<organism evidence="2 3">
    <name type="scientific">Streptomyces fuscichromogenes</name>
    <dbReference type="NCBI Taxonomy" id="1324013"/>
    <lineage>
        <taxon>Bacteria</taxon>
        <taxon>Bacillati</taxon>
        <taxon>Actinomycetota</taxon>
        <taxon>Actinomycetes</taxon>
        <taxon>Kitasatosporales</taxon>
        <taxon>Streptomycetaceae</taxon>
        <taxon>Streptomyces</taxon>
    </lineage>
</organism>
<proteinExistence type="predicted"/>
<keyword evidence="3" id="KW-1185">Reference proteome</keyword>
<gene>
    <name evidence="2" type="ORF">GCM10011578_014630</name>
</gene>
<evidence type="ECO:0000313" key="2">
    <source>
        <dbReference type="EMBL" id="GGM95277.1"/>
    </source>
</evidence>
<sequence length="79" mass="8397">MPSRPQAGRVYGARSASIVRFHQAGRETDQHADEVLWGTTRASHEGEVQGASDRSVRPEESPMQAEATGSGYGAGERAG</sequence>
<dbReference type="EMBL" id="BMML01000003">
    <property type="protein sequence ID" value="GGM95277.1"/>
    <property type="molecule type" value="Genomic_DNA"/>
</dbReference>
<reference evidence="2" key="1">
    <citation type="journal article" date="2014" name="Int. J. Syst. Evol. Microbiol.">
        <title>Complete genome sequence of Corynebacterium casei LMG S-19264T (=DSM 44701T), isolated from a smear-ripened cheese.</title>
        <authorList>
            <consortium name="US DOE Joint Genome Institute (JGI-PGF)"/>
            <person name="Walter F."/>
            <person name="Albersmeier A."/>
            <person name="Kalinowski J."/>
            <person name="Ruckert C."/>
        </authorList>
    </citation>
    <scope>NUCLEOTIDE SEQUENCE</scope>
    <source>
        <strain evidence="2">CGMCC 4.7110</strain>
    </source>
</reference>
<protein>
    <submittedName>
        <fullName evidence="2">Uncharacterized protein</fullName>
    </submittedName>
</protein>
<reference evidence="2" key="2">
    <citation type="submission" date="2020-09" db="EMBL/GenBank/DDBJ databases">
        <authorList>
            <person name="Sun Q."/>
            <person name="Zhou Y."/>
        </authorList>
    </citation>
    <scope>NUCLEOTIDE SEQUENCE</scope>
    <source>
        <strain evidence="2">CGMCC 4.7110</strain>
    </source>
</reference>
<dbReference type="AlphaFoldDB" id="A0A917UHL3"/>
<evidence type="ECO:0000313" key="3">
    <source>
        <dbReference type="Proteomes" id="UP000653411"/>
    </source>
</evidence>
<evidence type="ECO:0000256" key="1">
    <source>
        <dbReference type="SAM" id="MobiDB-lite"/>
    </source>
</evidence>
<dbReference type="Proteomes" id="UP000653411">
    <property type="component" value="Unassembled WGS sequence"/>
</dbReference>
<comment type="caution">
    <text evidence="2">The sequence shown here is derived from an EMBL/GenBank/DDBJ whole genome shotgun (WGS) entry which is preliminary data.</text>
</comment>
<feature type="compositionally biased region" description="Gly residues" evidence="1">
    <location>
        <begin position="70"/>
        <end position="79"/>
    </location>
</feature>
<name>A0A917UHL3_9ACTN</name>
<feature type="region of interest" description="Disordered" evidence="1">
    <location>
        <begin position="39"/>
        <end position="79"/>
    </location>
</feature>